<dbReference type="Gene3D" id="2.10.25.10">
    <property type="entry name" value="Laminin"/>
    <property type="match status" value="1"/>
</dbReference>
<dbReference type="InterPro" id="IPR000742">
    <property type="entry name" value="EGF"/>
</dbReference>
<dbReference type="Proteomes" id="UP001159405">
    <property type="component" value="Unassembled WGS sequence"/>
</dbReference>
<evidence type="ECO:0000313" key="9">
    <source>
        <dbReference type="EMBL" id="CAH3167674.1"/>
    </source>
</evidence>
<keyword evidence="5" id="KW-0245">EGF-like domain</keyword>
<organism evidence="9 10">
    <name type="scientific">Porites lobata</name>
    <dbReference type="NCBI Taxonomy" id="104759"/>
    <lineage>
        <taxon>Eukaryota</taxon>
        <taxon>Metazoa</taxon>
        <taxon>Cnidaria</taxon>
        <taxon>Anthozoa</taxon>
        <taxon>Hexacorallia</taxon>
        <taxon>Scleractinia</taxon>
        <taxon>Fungiina</taxon>
        <taxon>Poritidae</taxon>
        <taxon>Porites</taxon>
    </lineage>
</organism>
<dbReference type="InterPro" id="IPR014716">
    <property type="entry name" value="Fibrinogen_a/b/g_C_1"/>
</dbReference>
<dbReference type="PROSITE" id="PS50026">
    <property type="entry name" value="EGF_3"/>
    <property type="match status" value="1"/>
</dbReference>
<feature type="disulfide bond" evidence="5">
    <location>
        <begin position="141"/>
        <end position="151"/>
    </location>
</feature>
<evidence type="ECO:0000256" key="5">
    <source>
        <dbReference type="PROSITE-ProRule" id="PRU00076"/>
    </source>
</evidence>
<evidence type="ECO:0008006" key="11">
    <source>
        <dbReference type="Google" id="ProtNLM"/>
    </source>
</evidence>
<dbReference type="PROSITE" id="PS00022">
    <property type="entry name" value="EGF_1"/>
    <property type="match status" value="1"/>
</dbReference>
<keyword evidence="6" id="KW-0732">Signal</keyword>
<dbReference type="CDD" id="cd00054">
    <property type="entry name" value="EGF_CA"/>
    <property type="match status" value="1"/>
</dbReference>
<dbReference type="SMART" id="SM00473">
    <property type="entry name" value="PAN_AP"/>
    <property type="match status" value="1"/>
</dbReference>
<proteinExistence type="predicted"/>
<dbReference type="Gene3D" id="3.90.215.10">
    <property type="entry name" value="Gamma Fibrinogen, chain A, domain 1"/>
    <property type="match status" value="1"/>
</dbReference>
<dbReference type="Gene3D" id="3.50.4.10">
    <property type="entry name" value="Hepatocyte Growth Factor"/>
    <property type="match status" value="1"/>
</dbReference>
<keyword evidence="1" id="KW-0479">Metal-binding</keyword>
<keyword evidence="4 5" id="KW-1015">Disulfide bond</keyword>
<name>A0ABN8QN72_9CNID</name>
<dbReference type="InterPro" id="IPR036056">
    <property type="entry name" value="Fibrinogen-like_C"/>
</dbReference>
<dbReference type="SUPFAM" id="SSF56496">
    <property type="entry name" value="Fibrinogen C-terminal domain-like"/>
    <property type="match status" value="1"/>
</dbReference>
<dbReference type="PANTHER" id="PTHR16146">
    <property type="entry name" value="INTELECTIN"/>
    <property type="match status" value="1"/>
</dbReference>
<reference evidence="9 10" key="1">
    <citation type="submission" date="2022-05" db="EMBL/GenBank/DDBJ databases">
        <authorList>
            <consortium name="Genoscope - CEA"/>
            <person name="William W."/>
        </authorList>
    </citation>
    <scope>NUCLEOTIDE SEQUENCE [LARGE SCALE GENOMIC DNA]</scope>
</reference>
<evidence type="ECO:0000313" key="10">
    <source>
        <dbReference type="Proteomes" id="UP001159405"/>
    </source>
</evidence>
<keyword evidence="2" id="KW-0430">Lectin</keyword>
<evidence type="ECO:0000256" key="2">
    <source>
        <dbReference type="ARBA" id="ARBA00022734"/>
    </source>
</evidence>
<feature type="domain" description="EGF-like" evidence="7">
    <location>
        <begin position="137"/>
        <end position="172"/>
    </location>
</feature>
<gene>
    <name evidence="9" type="ORF">PLOB_00008822</name>
</gene>
<keyword evidence="3" id="KW-0106">Calcium</keyword>
<evidence type="ECO:0000256" key="1">
    <source>
        <dbReference type="ARBA" id="ARBA00022723"/>
    </source>
</evidence>
<accession>A0ABN8QN72</accession>
<feature type="domain" description="Apple" evidence="8">
    <location>
        <begin position="30"/>
        <end position="114"/>
    </location>
</feature>
<evidence type="ECO:0000256" key="6">
    <source>
        <dbReference type="SAM" id="SignalP"/>
    </source>
</evidence>
<feature type="signal peptide" evidence="6">
    <location>
        <begin position="1"/>
        <end position="26"/>
    </location>
</feature>
<dbReference type="InterPro" id="IPR003609">
    <property type="entry name" value="Pan_app"/>
</dbReference>
<keyword evidence="10" id="KW-1185">Reference proteome</keyword>
<evidence type="ECO:0000259" key="7">
    <source>
        <dbReference type="PROSITE" id="PS50026"/>
    </source>
</evidence>
<dbReference type="PANTHER" id="PTHR16146:SF42">
    <property type="entry name" value="APPLE DOMAIN-CONTAINING PROTEIN"/>
    <property type="match status" value="1"/>
</dbReference>
<comment type="caution">
    <text evidence="9">The sequence shown here is derived from an EMBL/GenBank/DDBJ whole genome shotgun (WGS) entry which is preliminary data.</text>
</comment>
<comment type="caution">
    <text evidence="5">Lacks conserved residue(s) required for the propagation of feature annotation.</text>
</comment>
<protein>
    <recommendedName>
        <fullName evidence="11">EGF-like domain-containing protein</fullName>
    </recommendedName>
</protein>
<evidence type="ECO:0000256" key="3">
    <source>
        <dbReference type="ARBA" id="ARBA00022837"/>
    </source>
</evidence>
<feature type="disulfide bond" evidence="5">
    <location>
        <begin position="162"/>
        <end position="171"/>
    </location>
</feature>
<dbReference type="EMBL" id="CALNXK010000141">
    <property type="protein sequence ID" value="CAH3167674.1"/>
    <property type="molecule type" value="Genomic_DNA"/>
</dbReference>
<dbReference type="SUPFAM" id="SSF57414">
    <property type="entry name" value="Hairpin loop containing domain-like"/>
    <property type="match status" value="1"/>
</dbReference>
<evidence type="ECO:0000259" key="8">
    <source>
        <dbReference type="PROSITE" id="PS50948"/>
    </source>
</evidence>
<evidence type="ECO:0000256" key="4">
    <source>
        <dbReference type="ARBA" id="ARBA00023157"/>
    </source>
</evidence>
<feature type="chain" id="PRO_5046178734" description="EGF-like domain-containing protein" evidence="6">
    <location>
        <begin position="27"/>
        <end position="392"/>
    </location>
</feature>
<sequence length="392" mass="45340">MRPTSLSETVFLQIVLCLALTYSVKSQGLCQNFYFVLNNHVVDGHALEGHVVQRRTVNTAAQCHVMCRDNCQCVSFNYLPSDQENNCELNDANKEMKPDALKVKSRAQYYGLVRSYIMESGKKYSPEKDRCVNRCCQPNPCFHEGSCQEICDPIGARFNCTCPANYVGTRCELRCYSSCKDVFQNNVTKSGRYVICDGQQLPFYVYCDMESDSKFLWALIQTFSLSHKHLFENKPFVMNHPINMKSWIVNWTAYRLSLPQMQYLKNQSTRLRVTCNFANEGLVYTDYAIAPLQQHKLFSIFSRQCKWYYHLNIRGIQCSKCTAVTNQREGRSWFINSYASKFEAGCTFDGRPGMRNQEHNFGWYRDGRINSKHRCSSSLFSTTEHWLGISNS</sequence>
<dbReference type="Pfam" id="PF00024">
    <property type="entry name" value="PAN_1"/>
    <property type="match status" value="1"/>
</dbReference>
<dbReference type="PROSITE" id="PS50948">
    <property type="entry name" value="PAN"/>
    <property type="match status" value="1"/>
</dbReference>